<sequence length="587" mass="59839">MTRLSPRTALRRAAGGLAAAGLLAAGSLAVGAPARADTPVLTLGGPAETAVHPYPETGSPQKSSLGLTVHNPDPDEESMGYEGEVTYTLDLSGIEGVAELTPAEDTGADCEITGATAVCQDWGVYAGLSSIADFDLAAAKGSKDGASGTIEVTGSADGVTFTPFSTKVTVGGPDLVMKRLPFEQQLRPGDVQSAPITFTNKGTTAADGVLLTLMYSRGLDLPQRYANCEYNGEAGEDPFDDFVWATALCSVPGSYEPGATYTLGEPLPVKATERAFYDTFIYRIDEDSAAQRSAQRAGAPFSRGTGSALTMKKVTSSARSADLDPWDNQQEADFRTENTANFVAVGDTADGAVGETVTADLGFRNDGPAWIGYIRSGEPVAAFDFTVPEGAVVTRKPDSCQGVTADGKYREDQNGAPRYVCDASMTVRDGAEISLPFDLRITERLPDAEGAVRIRNTWLTDPALPFDPKPADNTARLVLNGTGSADTGGTTGGTTGTGGSTEGAAGGDTGAGTGGQVDGQTSGTPGTSSGAGSSGSTGGTSGSASTDTGGFLASTGSVALMATAAAVIALAAGGVLYATTRRRAERV</sequence>
<keyword evidence="2" id="KW-1133">Transmembrane helix</keyword>
<protein>
    <submittedName>
        <fullName evidence="4">Peptidase</fullName>
    </submittedName>
</protein>
<feature type="signal peptide" evidence="3">
    <location>
        <begin position="1"/>
        <end position="36"/>
    </location>
</feature>
<dbReference type="EMBL" id="RDBM01000035">
    <property type="protein sequence ID" value="TXS26950.1"/>
    <property type="molecule type" value="Genomic_DNA"/>
</dbReference>
<dbReference type="InterPro" id="IPR006311">
    <property type="entry name" value="TAT_signal"/>
</dbReference>
<dbReference type="PROSITE" id="PS51318">
    <property type="entry name" value="TAT"/>
    <property type="match status" value="1"/>
</dbReference>
<feature type="region of interest" description="Disordered" evidence="1">
    <location>
        <begin position="54"/>
        <end position="77"/>
    </location>
</feature>
<keyword evidence="2" id="KW-0472">Membrane</keyword>
<dbReference type="RefSeq" id="WP_147983633.1">
    <property type="nucleotide sequence ID" value="NZ_RDBM01000035.1"/>
</dbReference>
<organism evidence="4">
    <name type="scientific">Streptomyces sp. gb1(2016)</name>
    <dbReference type="NCBI Taxonomy" id="1828321"/>
    <lineage>
        <taxon>Bacteria</taxon>
        <taxon>Bacillati</taxon>
        <taxon>Actinomycetota</taxon>
        <taxon>Actinomycetes</taxon>
        <taxon>Kitasatosporales</taxon>
        <taxon>Streptomycetaceae</taxon>
        <taxon>Streptomyces</taxon>
    </lineage>
</organism>
<feature type="compositionally biased region" description="Low complexity" evidence="1">
    <location>
        <begin position="521"/>
        <end position="531"/>
    </location>
</feature>
<keyword evidence="3" id="KW-0732">Signal</keyword>
<evidence type="ECO:0000256" key="1">
    <source>
        <dbReference type="SAM" id="MobiDB-lite"/>
    </source>
</evidence>
<comment type="caution">
    <text evidence="4">The sequence shown here is derived from an EMBL/GenBank/DDBJ whole genome shotgun (WGS) entry which is preliminary data.</text>
</comment>
<name>A0A652KTD4_9ACTN</name>
<feature type="transmembrane region" description="Helical" evidence="2">
    <location>
        <begin position="558"/>
        <end position="578"/>
    </location>
</feature>
<gene>
    <name evidence="4" type="ORF">EAO74_12755</name>
</gene>
<reference evidence="4" key="1">
    <citation type="submission" date="2018-10" db="EMBL/GenBank/DDBJ databases">
        <authorList>
            <person name="Hariharan J."/>
            <person name="Choudoir M.J."/>
            <person name="Diebold P."/>
            <person name="Panke-Buisse K."/>
            <person name="Campbell A.N."/>
            <person name="Buckley D.H."/>
        </authorList>
    </citation>
    <scope>NUCLEOTIDE SEQUENCE</scope>
    <source>
        <strain evidence="4">Gb1</strain>
    </source>
</reference>
<accession>A0A652KTD4</accession>
<feature type="compositionally biased region" description="Gly residues" evidence="1">
    <location>
        <begin position="532"/>
        <end position="541"/>
    </location>
</feature>
<dbReference type="AlphaFoldDB" id="A0A652KTD4"/>
<feature type="compositionally biased region" description="Gly residues" evidence="1">
    <location>
        <begin position="489"/>
        <end position="517"/>
    </location>
</feature>
<evidence type="ECO:0000313" key="4">
    <source>
        <dbReference type="EMBL" id="TXS26950.1"/>
    </source>
</evidence>
<evidence type="ECO:0000256" key="3">
    <source>
        <dbReference type="SAM" id="SignalP"/>
    </source>
</evidence>
<feature type="chain" id="PRO_5025057057" evidence="3">
    <location>
        <begin position="37"/>
        <end position="587"/>
    </location>
</feature>
<keyword evidence="2" id="KW-0812">Transmembrane</keyword>
<proteinExistence type="predicted"/>
<evidence type="ECO:0000256" key="2">
    <source>
        <dbReference type="SAM" id="Phobius"/>
    </source>
</evidence>
<feature type="region of interest" description="Disordered" evidence="1">
    <location>
        <begin position="461"/>
        <end position="546"/>
    </location>
</feature>